<dbReference type="AlphaFoldDB" id="A0A6M3JSM0"/>
<gene>
    <name evidence="1" type="ORF">MM415A03066_0002</name>
    <name evidence="2" type="ORF">MM415B02756_0006</name>
</gene>
<organism evidence="1">
    <name type="scientific">viral metagenome</name>
    <dbReference type="NCBI Taxonomy" id="1070528"/>
    <lineage>
        <taxon>unclassified sequences</taxon>
        <taxon>metagenomes</taxon>
        <taxon>organismal metagenomes</taxon>
    </lineage>
</organism>
<sequence>MDKIMVHEDWWQTPLRAHVATFWRIQQRGKPLPPYTPTSGTLKAVVNHGRWVVECPNGCGDALCVSDAARYYICCNCGGKTWYHVAFPRDRQLIEAALMKRSAQHPFMNAPTRNWVVGETVKDLEAENALHPEAVVNRRG</sequence>
<dbReference type="EMBL" id="MT141896">
    <property type="protein sequence ID" value="QJA71737.1"/>
    <property type="molecule type" value="Genomic_DNA"/>
</dbReference>
<evidence type="ECO:0000313" key="1">
    <source>
        <dbReference type="EMBL" id="QJA71737.1"/>
    </source>
</evidence>
<reference evidence="1" key="1">
    <citation type="submission" date="2020-03" db="EMBL/GenBank/DDBJ databases">
        <title>The deep terrestrial virosphere.</title>
        <authorList>
            <person name="Holmfeldt K."/>
            <person name="Nilsson E."/>
            <person name="Simone D."/>
            <person name="Lopez-Fernandez M."/>
            <person name="Wu X."/>
            <person name="de Brujin I."/>
            <person name="Lundin D."/>
            <person name="Andersson A."/>
            <person name="Bertilsson S."/>
            <person name="Dopson M."/>
        </authorList>
    </citation>
    <scope>NUCLEOTIDE SEQUENCE</scope>
    <source>
        <strain evidence="1">MM415A03066</strain>
        <strain evidence="2">MM415B02756</strain>
    </source>
</reference>
<evidence type="ECO:0000313" key="2">
    <source>
        <dbReference type="EMBL" id="QJA88475.1"/>
    </source>
</evidence>
<dbReference type="EMBL" id="MT142781">
    <property type="protein sequence ID" value="QJA88475.1"/>
    <property type="molecule type" value="Genomic_DNA"/>
</dbReference>
<protein>
    <submittedName>
        <fullName evidence="1">Uncharacterized protein</fullName>
    </submittedName>
</protein>
<name>A0A6M3JSM0_9ZZZZ</name>
<proteinExistence type="predicted"/>
<accession>A0A6M3JSM0</accession>